<proteinExistence type="predicted"/>
<dbReference type="PANTHER" id="PTHR30160:SF21">
    <property type="entry name" value="LIPOPOLYSACCHARIDE CORE HEPTOSYLTRANSFERASE OPSX"/>
    <property type="match status" value="1"/>
</dbReference>
<protein>
    <submittedName>
        <fullName evidence="3">Heptosyltransferase I</fullName>
    </submittedName>
</protein>
<evidence type="ECO:0000313" key="4">
    <source>
        <dbReference type="Proteomes" id="UP000182350"/>
    </source>
</evidence>
<sequence length="350" mass="39104">MCNLVPSVRALQQARPDIKITWVIGQAEYNLLAGLEGVTFRVYDKKTGIAGMRALRRQLLEERQGRPFEVLLHMQAALRASILSRFIPAKRRIGFDKARAKDWQGFFVSEHLLPHPNSHVGEGFLDFVRYLGAEPQQRQWSIPLPSEAEKEAAAWVSGKQPYLLLSPCSSNRARNWRNWSAEGYAQMIDHAWQAYGLNTVITGGNSPMEQQMVADIQALCAAPVINAVGKTSLKALLVLIRDAQLVVAPDSGPIHMAVAMGTPPLGLYVTSNPLRTGPWLPAEQLQSWIVNCYPAAVRQFLKREPEQVGWGQRVRDPAAIDLIRVEEVIMRLDHIMSAARATTAFEELKQ</sequence>
<dbReference type="GO" id="GO:0009244">
    <property type="term" value="P:lipopolysaccharide core region biosynthetic process"/>
    <property type="evidence" value="ECO:0007669"/>
    <property type="project" value="TreeGrafter"/>
</dbReference>
<keyword evidence="2 3" id="KW-0808">Transferase</keyword>
<keyword evidence="4" id="KW-1185">Reference proteome</keyword>
<dbReference type="InterPro" id="IPR002201">
    <property type="entry name" value="Glyco_trans_9"/>
</dbReference>
<gene>
    <name evidence="3" type="ORF">SAMN02745752_01509</name>
</gene>
<evidence type="ECO:0000256" key="2">
    <source>
        <dbReference type="ARBA" id="ARBA00022679"/>
    </source>
</evidence>
<evidence type="ECO:0000256" key="1">
    <source>
        <dbReference type="ARBA" id="ARBA00022676"/>
    </source>
</evidence>
<evidence type="ECO:0000313" key="3">
    <source>
        <dbReference type="EMBL" id="SFX39652.1"/>
    </source>
</evidence>
<name>A0A1K1WRP5_9GAMM</name>
<dbReference type="Pfam" id="PF01075">
    <property type="entry name" value="Glyco_transf_9"/>
    <property type="match status" value="1"/>
</dbReference>
<dbReference type="GO" id="GO:0005829">
    <property type="term" value="C:cytosol"/>
    <property type="evidence" value="ECO:0007669"/>
    <property type="project" value="TreeGrafter"/>
</dbReference>
<dbReference type="Gene3D" id="3.40.50.2000">
    <property type="entry name" value="Glycogen Phosphorylase B"/>
    <property type="match status" value="2"/>
</dbReference>
<keyword evidence="1" id="KW-0328">Glycosyltransferase</keyword>
<dbReference type="GO" id="GO:0008713">
    <property type="term" value="F:ADP-heptose-lipopolysaccharide heptosyltransferase activity"/>
    <property type="evidence" value="ECO:0007669"/>
    <property type="project" value="TreeGrafter"/>
</dbReference>
<organism evidence="3 4">
    <name type="scientific">Marinospirillum alkaliphilum DSM 21637</name>
    <dbReference type="NCBI Taxonomy" id="1122209"/>
    <lineage>
        <taxon>Bacteria</taxon>
        <taxon>Pseudomonadati</taxon>
        <taxon>Pseudomonadota</taxon>
        <taxon>Gammaproteobacteria</taxon>
        <taxon>Oceanospirillales</taxon>
        <taxon>Oceanospirillaceae</taxon>
        <taxon>Marinospirillum</taxon>
    </lineage>
</organism>
<dbReference type="PANTHER" id="PTHR30160">
    <property type="entry name" value="TETRAACYLDISACCHARIDE 4'-KINASE-RELATED"/>
    <property type="match status" value="1"/>
</dbReference>
<reference evidence="3 4" key="1">
    <citation type="submission" date="2016-11" db="EMBL/GenBank/DDBJ databases">
        <authorList>
            <person name="Jaros S."/>
            <person name="Januszkiewicz K."/>
            <person name="Wedrychowicz H."/>
        </authorList>
    </citation>
    <scope>NUCLEOTIDE SEQUENCE [LARGE SCALE GENOMIC DNA]</scope>
    <source>
        <strain evidence="3 4">DSM 21637</strain>
    </source>
</reference>
<dbReference type="SUPFAM" id="SSF53756">
    <property type="entry name" value="UDP-Glycosyltransferase/glycogen phosphorylase"/>
    <property type="match status" value="1"/>
</dbReference>
<dbReference type="AlphaFoldDB" id="A0A1K1WRP5"/>
<dbReference type="EMBL" id="FPJW01000004">
    <property type="protein sequence ID" value="SFX39652.1"/>
    <property type="molecule type" value="Genomic_DNA"/>
</dbReference>
<dbReference type="InterPro" id="IPR051199">
    <property type="entry name" value="LPS_LOS_Heptosyltrfase"/>
</dbReference>
<dbReference type="CDD" id="cd03789">
    <property type="entry name" value="GT9_LPS_heptosyltransferase"/>
    <property type="match status" value="1"/>
</dbReference>
<dbReference type="Proteomes" id="UP000182350">
    <property type="component" value="Unassembled WGS sequence"/>
</dbReference>
<accession>A0A1K1WRP5</accession>
<dbReference type="STRING" id="1122209.SAMN02745752_01509"/>